<comment type="caution">
    <text evidence="17">The sequence shown here is derived from an EMBL/GenBank/DDBJ whole genome shotgun (WGS) entry which is preliminary data.</text>
</comment>
<keyword evidence="10" id="KW-0256">Endoplasmic reticulum</keyword>
<feature type="domain" description="FAD-binding PCMH-type" evidence="16">
    <location>
        <begin position="582"/>
        <end position="793"/>
    </location>
</feature>
<dbReference type="InterPro" id="IPR016169">
    <property type="entry name" value="FAD-bd_PCMH_sub2"/>
</dbReference>
<dbReference type="InterPro" id="IPR042322">
    <property type="entry name" value="Pbn1"/>
</dbReference>
<dbReference type="Gene3D" id="1.10.45.10">
    <property type="entry name" value="Vanillyl-alcohol Oxidase, Chain A, domain 4"/>
    <property type="match status" value="1"/>
</dbReference>
<evidence type="ECO:0000256" key="12">
    <source>
        <dbReference type="ARBA" id="ARBA00023002"/>
    </source>
</evidence>
<keyword evidence="8" id="KW-0337">GPI-anchor biosynthesis</keyword>
<dbReference type="GO" id="GO:0071949">
    <property type="term" value="F:FAD binding"/>
    <property type="evidence" value="ECO:0007669"/>
    <property type="project" value="InterPro"/>
</dbReference>
<evidence type="ECO:0000256" key="6">
    <source>
        <dbReference type="ARBA" id="ARBA00019261"/>
    </source>
</evidence>
<dbReference type="GO" id="GO:0005789">
    <property type="term" value="C:endoplasmic reticulum membrane"/>
    <property type="evidence" value="ECO:0007669"/>
    <property type="project" value="UniProtKB-SubCell"/>
</dbReference>
<dbReference type="Gene3D" id="3.30.465.10">
    <property type="match status" value="1"/>
</dbReference>
<evidence type="ECO:0000256" key="9">
    <source>
        <dbReference type="ARBA" id="ARBA00022692"/>
    </source>
</evidence>
<keyword evidence="11" id="KW-1133">Transmembrane helix</keyword>
<dbReference type="EC" id="1.1.3.37" evidence="5"/>
<comment type="similarity">
    <text evidence="4">Belongs to the PIGX family.</text>
</comment>
<accession>A0AAE8N0T6</accession>
<dbReference type="Proteomes" id="UP001187682">
    <property type="component" value="Unassembled WGS sequence"/>
</dbReference>
<evidence type="ECO:0000256" key="5">
    <source>
        <dbReference type="ARBA" id="ARBA00013136"/>
    </source>
</evidence>
<evidence type="ECO:0000256" key="8">
    <source>
        <dbReference type="ARBA" id="ARBA00022502"/>
    </source>
</evidence>
<dbReference type="Pfam" id="PF01565">
    <property type="entry name" value="FAD_binding_4"/>
    <property type="match status" value="1"/>
</dbReference>
<proteinExistence type="inferred from homology"/>
<sequence>MKRRITLAHKPEHGIDPAAVRLIDGTISGPEVLAAKQERLVFSPDELPDEVAIPLSRCPGQLHVRWGASSSYESPELLSSRVSPGLHVFYSPTEKPEDKLTLLCSSLELFFGGLECSDPASFIKLPSTDGDGRSDTFQYYQTYEPDHLISRLESILCASRPDDDECSARVRALRDAVSVDIFYDTKQDILRLEALWASDRFTVGVKPVNGHRTEIGILATDPSGGEVHELGVGGFLISTPDEKKEPSLLAFTVPSRHRRANGSFSAKFLSPHGLHPTLQLAVSSATPPVGFEDQGGCSLHAYLTLPKTIFADRYQLADDLFMLSKNLSSLRYASHPVDLEMPAYKTPAWGSTVLLDLAPPPAPGTSTDEPSAWTAEVPLHLRYMAPAQGGFSETQVPYPVVFWTCRAAEDTTFSVSPWDRASLGYDALFEPRTVFWHVEPHPETTGDGLVMKTEVPVLATEKSGWVEIGTAGTILIGFVWVLYSLFSAARGVTTPTAPSPTWVIFKYRSTNVHRVTFQKIRLDKLPLGGNPITPWTYILGNDGHLGEIAWVEDGYFTRDASLPMNEPTEPWIDSVVPYELANDGRLLVWTPAMMLCPSIDELPGVMGWLHRGLLSGKKIKAGGSFHAWSNIAVTDGIQIVPWNLKLLTRATEEVPPVYKQNAKFEHHLLIRGGSGNTLRELNQYAWEQGLGFPALGGFDGQTIGGMFNTGTHGSVLTTSHLVDAIVSLDLIQATGKLIRIEPADGITDPAAFAAECGCNDARLTQDDGYFNAVLINMGTMGVVASYVLKLTPRYHLKEVRTQSSISEVKEKLSGGKIYSLSSVAASHPPSQIAQTPPRISDGSDGGFRGHPYPAYHFELLINPHGTKVVITTRHPLPVDDSADAKMHFQPPGRDLIRTLQRGARFSRSRIPTWFQERFGLLLVTIVDTLIALLPPLVPRLNDTAMASLMREAYIDRSFNVFNIGPGTNDIPALACSIFVPVENDAYLIALDTIQKTAGEFAAKGMYNTAPLAMRFVKGSRAFLGIREDSCSFEFIFTARTAHAQRVIDGYDAALRDALSSFFHDAEDTEKHIDGAAEGKHRVRVHWGQMMREPDAKTLMGMYPLYPRWREIRDELDPGEVFLNQWQARVLPKAGAVGDV</sequence>
<dbReference type="AlphaFoldDB" id="A0AAE8N0T6"/>
<keyword evidence="9" id="KW-0812">Transmembrane</keyword>
<dbReference type="SUPFAM" id="SSF56176">
    <property type="entry name" value="FAD-binding/transporter-associated domain-like"/>
    <property type="match status" value="1"/>
</dbReference>
<dbReference type="InterPro" id="IPR007173">
    <property type="entry name" value="ALO_C"/>
</dbReference>
<dbReference type="InterPro" id="IPR036318">
    <property type="entry name" value="FAD-bd_PCMH-like_sf"/>
</dbReference>
<dbReference type="InterPro" id="IPR016171">
    <property type="entry name" value="Vanillyl_alc_oxidase_C-sub2"/>
</dbReference>
<dbReference type="Pfam" id="PF08320">
    <property type="entry name" value="PIG-X"/>
    <property type="match status" value="1"/>
</dbReference>
<evidence type="ECO:0000256" key="10">
    <source>
        <dbReference type="ARBA" id="ARBA00022824"/>
    </source>
</evidence>
<dbReference type="SMART" id="SM00780">
    <property type="entry name" value="PIG-X"/>
    <property type="match status" value="1"/>
</dbReference>
<evidence type="ECO:0000256" key="1">
    <source>
        <dbReference type="ARBA" id="ARBA00004643"/>
    </source>
</evidence>
<organism evidence="17 18">
    <name type="scientific">Cephalotrichum gorgonifer</name>
    <dbReference type="NCBI Taxonomy" id="2041049"/>
    <lineage>
        <taxon>Eukaryota</taxon>
        <taxon>Fungi</taxon>
        <taxon>Dikarya</taxon>
        <taxon>Ascomycota</taxon>
        <taxon>Pezizomycotina</taxon>
        <taxon>Sordariomycetes</taxon>
        <taxon>Hypocreomycetidae</taxon>
        <taxon>Microascales</taxon>
        <taxon>Microascaceae</taxon>
        <taxon>Cephalotrichum</taxon>
    </lineage>
</organism>
<keyword evidence="18" id="KW-1185">Reference proteome</keyword>
<keyword evidence="12" id="KW-0560">Oxidoreductase</keyword>
<comment type="subcellular location">
    <subcellularLocation>
        <location evidence="1">Endoplasmic reticulum membrane</location>
        <topology evidence="1">Single-pass type III membrane protein</topology>
    </subcellularLocation>
</comment>
<dbReference type="GO" id="GO:0006506">
    <property type="term" value="P:GPI anchor biosynthetic process"/>
    <property type="evidence" value="ECO:0007669"/>
    <property type="project" value="UniProtKB-KW"/>
</dbReference>
<dbReference type="PANTHER" id="PTHR28533:SF1">
    <property type="entry name" value="PROTEIN PBN1"/>
    <property type="match status" value="1"/>
</dbReference>
<dbReference type="PROSITE" id="PS51387">
    <property type="entry name" value="FAD_PCMH"/>
    <property type="match status" value="1"/>
</dbReference>
<evidence type="ECO:0000256" key="4">
    <source>
        <dbReference type="ARBA" id="ARBA00010345"/>
    </source>
</evidence>
<dbReference type="InterPro" id="IPR016166">
    <property type="entry name" value="FAD-bd_PCMH"/>
</dbReference>
<evidence type="ECO:0000256" key="15">
    <source>
        <dbReference type="ARBA" id="ARBA00033418"/>
    </source>
</evidence>
<dbReference type="PANTHER" id="PTHR28533">
    <property type="entry name" value="PROTEIN PBN1"/>
    <property type="match status" value="1"/>
</dbReference>
<evidence type="ECO:0000259" key="16">
    <source>
        <dbReference type="PROSITE" id="PS51387"/>
    </source>
</evidence>
<evidence type="ECO:0000256" key="3">
    <source>
        <dbReference type="ARBA" id="ARBA00005083"/>
    </source>
</evidence>
<evidence type="ECO:0000313" key="17">
    <source>
        <dbReference type="EMBL" id="SPO02815.1"/>
    </source>
</evidence>
<evidence type="ECO:0000256" key="7">
    <source>
        <dbReference type="ARBA" id="ARBA00020410"/>
    </source>
</evidence>
<dbReference type="InterPro" id="IPR006094">
    <property type="entry name" value="Oxid_FAD_bind_N"/>
</dbReference>
<comment type="pathway">
    <text evidence="2">Glycolipid biosynthesis; glycosylphosphatidylinositol-anchor biosynthesis.</text>
</comment>
<protein>
    <recommendedName>
        <fullName evidence="7">Protein PBN1</fullName>
        <ecNumber evidence="5">1.1.3.37</ecNumber>
    </recommendedName>
    <alternativeName>
        <fullName evidence="15">L-galactono-gamma-lactone oxidase</fullName>
    </alternativeName>
    <alternativeName>
        <fullName evidence="6">Protein pbn1</fullName>
    </alternativeName>
</protein>
<keyword evidence="13" id="KW-0472">Membrane</keyword>
<name>A0AAE8N0T6_9PEZI</name>
<evidence type="ECO:0000313" key="18">
    <source>
        <dbReference type="Proteomes" id="UP001187682"/>
    </source>
</evidence>
<evidence type="ECO:0000256" key="14">
    <source>
        <dbReference type="ARBA" id="ARBA00023180"/>
    </source>
</evidence>
<dbReference type="EMBL" id="ONZQ02000007">
    <property type="protein sequence ID" value="SPO02815.1"/>
    <property type="molecule type" value="Genomic_DNA"/>
</dbReference>
<comment type="pathway">
    <text evidence="3">Cofactor biosynthesis; D-erythroascorbate biosynthesis; dehydro-D-arabinono-1,4-lactone from D-arabinose: step 2/2.</text>
</comment>
<dbReference type="InterPro" id="IPR013233">
    <property type="entry name" value="PIG-X/PBN1"/>
</dbReference>
<keyword evidence="14" id="KW-0325">Glycoprotein</keyword>
<reference evidence="17" key="1">
    <citation type="submission" date="2018-03" db="EMBL/GenBank/DDBJ databases">
        <authorList>
            <person name="Guldener U."/>
        </authorList>
    </citation>
    <scope>NUCLEOTIDE SEQUENCE</scope>
</reference>
<gene>
    <name evidence="17" type="ORF">DNG_05490</name>
</gene>
<dbReference type="GO" id="GO:0003885">
    <property type="term" value="F:D-arabinono-1,4-lactone oxidase activity"/>
    <property type="evidence" value="ECO:0007669"/>
    <property type="project" value="UniProtKB-EC"/>
</dbReference>
<dbReference type="GO" id="GO:0000030">
    <property type="term" value="F:mannosyltransferase activity"/>
    <property type="evidence" value="ECO:0007669"/>
    <property type="project" value="TreeGrafter"/>
</dbReference>
<dbReference type="GO" id="GO:1990529">
    <property type="term" value="C:glycosylphosphatidylinositol-mannosyltransferase I complex"/>
    <property type="evidence" value="ECO:0007669"/>
    <property type="project" value="TreeGrafter"/>
</dbReference>
<evidence type="ECO:0000256" key="11">
    <source>
        <dbReference type="ARBA" id="ARBA00022989"/>
    </source>
</evidence>
<dbReference type="Pfam" id="PF04030">
    <property type="entry name" value="ALO"/>
    <property type="match status" value="1"/>
</dbReference>
<evidence type="ECO:0000256" key="2">
    <source>
        <dbReference type="ARBA" id="ARBA00004687"/>
    </source>
</evidence>
<evidence type="ECO:0000256" key="13">
    <source>
        <dbReference type="ARBA" id="ARBA00023136"/>
    </source>
</evidence>